<protein>
    <submittedName>
        <fullName evidence="2">Uncharacterized protein</fullName>
    </submittedName>
</protein>
<evidence type="ECO:0000313" key="2">
    <source>
        <dbReference type="EMBL" id="GAA1383349.1"/>
    </source>
</evidence>
<sequence>MATLILTIRPALVAKPFHLAFTKPVVTIDGIENETTWGETEFNLKSGAHQISVAFRYRGQRAAQLAIARREIVLDNQTPHVRLTAQLGARNGSSFTITGPHQTTSPRLYGRGHG</sequence>
<evidence type="ECO:0000313" key="3">
    <source>
        <dbReference type="Proteomes" id="UP001499863"/>
    </source>
</evidence>
<proteinExistence type="predicted"/>
<dbReference type="Proteomes" id="UP001499863">
    <property type="component" value="Unassembled WGS sequence"/>
</dbReference>
<feature type="region of interest" description="Disordered" evidence="1">
    <location>
        <begin position="92"/>
        <end position="114"/>
    </location>
</feature>
<accession>A0ABN1XJI8</accession>
<reference evidence="2 3" key="1">
    <citation type="journal article" date="2019" name="Int. J. Syst. Evol. Microbiol.">
        <title>The Global Catalogue of Microorganisms (GCM) 10K type strain sequencing project: providing services to taxonomists for standard genome sequencing and annotation.</title>
        <authorList>
            <consortium name="The Broad Institute Genomics Platform"/>
            <consortium name="The Broad Institute Genome Sequencing Center for Infectious Disease"/>
            <person name="Wu L."/>
            <person name="Ma J."/>
        </authorList>
    </citation>
    <scope>NUCLEOTIDE SEQUENCE [LARGE SCALE GENOMIC DNA]</scope>
    <source>
        <strain evidence="2 3">JCM 12393</strain>
    </source>
</reference>
<comment type="caution">
    <text evidence="2">The sequence shown here is derived from an EMBL/GenBank/DDBJ whole genome shotgun (WGS) entry which is preliminary data.</text>
</comment>
<name>A0ABN1XJI8_9ACTN</name>
<feature type="compositionally biased region" description="Polar residues" evidence="1">
    <location>
        <begin position="92"/>
        <end position="106"/>
    </location>
</feature>
<gene>
    <name evidence="2" type="ORF">GCM10009639_03530</name>
</gene>
<dbReference type="EMBL" id="BAAAKJ010000018">
    <property type="protein sequence ID" value="GAA1383349.1"/>
    <property type="molecule type" value="Genomic_DNA"/>
</dbReference>
<dbReference type="RefSeq" id="WP_344324467.1">
    <property type="nucleotide sequence ID" value="NZ_BAAAKJ010000018.1"/>
</dbReference>
<evidence type="ECO:0000256" key="1">
    <source>
        <dbReference type="SAM" id="MobiDB-lite"/>
    </source>
</evidence>
<organism evidence="2 3">
    <name type="scientific">Kitasatospora putterlickiae</name>
    <dbReference type="NCBI Taxonomy" id="221725"/>
    <lineage>
        <taxon>Bacteria</taxon>
        <taxon>Bacillati</taxon>
        <taxon>Actinomycetota</taxon>
        <taxon>Actinomycetes</taxon>
        <taxon>Kitasatosporales</taxon>
        <taxon>Streptomycetaceae</taxon>
        <taxon>Kitasatospora</taxon>
    </lineage>
</organism>
<keyword evidence="3" id="KW-1185">Reference proteome</keyword>